<protein>
    <recommendedName>
        <fullName evidence="1">SRR1-like domain-containing protein</fullName>
    </recommendedName>
</protein>
<name>A0A3B0MRU2_THEAN</name>
<dbReference type="EMBL" id="UIVS01000001">
    <property type="protein sequence ID" value="SVP90220.1"/>
    <property type="molecule type" value="Genomic_DNA"/>
</dbReference>
<dbReference type="Pfam" id="PF07985">
    <property type="entry name" value="SRR1"/>
    <property type="match status" value="1"/>
</dbReference>
<reference evidence="3" key="1">
    <citation type="submission" date="2018-07" db="EMBL/GenBank/DDBJ databases">
        <authorList>
            <person name="Quirk P.G."/>
            <person name="Krulwich T.A."/>
        </authorList>
    </citation>
    <scope>NUCLEOTIDE SEQUENCE</scope>
    <source>
        <strain evidence="3">Anand</strain>
    </source>
</reference>
<dbReference type="InterPro" id="IPR012942">
    <property type="entry name" value="SRR1-like"/>
</dbReference>
<sequence length="311" mass="36146">MSNDWIEVLGNRRLKPRKNQRNRNKFYTYTHLPDKSKICFNFEKIKVHVHNVYNNCKPFLSHLLNCLKNNIHSKSVYIYALGCGTIENSSLVLSKSCIFQWVVCRILVNFLNVRKVFIFDPQMTDNDYQVWDLLVNHNFELENPEFAHKCHDNNMVSCELSSTDCFDINDEMSHVILWMPHCEKFLYSAVLDGILSNKSPLKVSKSLSKAYKKDLESKCPDHSFDFSRLSNDSSDSSSDSHDRLVDEDSSNFLESFCLENTTLVGNSLSDCSFEDFRYKAEFTSSETPLLPFETHHQSFNDTFVTIFTRIS</sequence>
<evidence type="ECO:0000313" key="2">
    <source>
        <dbReference type="EMBL" id="SVP89078.1"/>
    </source>
</evidence>
<dbReference type="AlphaFoldDB" id="A0A3B0MRU2"/>
<gene>
    <name evidence="2" type="ORF">TAT_000093100</name>
    <name evidence="3" type="ORF">TAV_000092500</name>
</gene>
<accession>A0A3B0MRU2</accession>
<dbReference type="VEuPathDB" id="PiroplasmaDB:TA06495"/>
<feature type="domain" description="SRR1-like" evidence="1">
    <location>
        <begin position="77"/>
        <end position="302"/>
    </location>
</feature>
<dbReference type="EMBL" id="UIVT01000001">
    <property type="protein sequence ID" value="SVP89078.1"/>
    <property type="molecule type" value="Genomic_DNA"/>
</dbReference>
<organism evidence="3">
    <name type="scientific">Theileria annulata</name>
    <dbReference type="NCBI Taxonomy" id="5874"/>
    <lineage>
        <taxon>Eukaryota</taxon>
        <taxon>Sar</taxon>
        <taxon>Alveolata</taxon>
        <taxon>Apicomplexa</taxon>
        <taxon>Aconoidasida</taxon>
        <taxon>Piroplasmida</taxon>
        <taxon>Theileriidae</taxon>
        <taxon>Theileria</taxon>
    </lineage>
</organism>
<evidence type="ECO:0000259" key="1">
    <source>
        <dbReference type="Pfam" id="PF07985"/>
    </source>
</evidence>
<evidence type="ECO:0000313" key="3">
    <source>
        <dbReference type="EMBL" id="SVP90220.1"/>
    </source>
</evidence>
<proteinExistence type="predicted"/>